<dbReference type="AlphaFoldDB" id="A0A6I1EU97"/>
<evidence type="ECO:0000313" key="8">
    <source>
        <dbReference type="Proteomes" id="UP000430564"/>
    </source>
</evidence>
<feature type="transmembrane region" description="Helical" evidence="6">
    <location>
        <begin position="181"/>
        <end position="204"/>
    </location>
</feature>
<reference evidence="7 8" key="1">
    <citation type="submission" date="2019-10" db="EMBL/GenBank/DDBJ databases">
        <title>Genome diversity of Sutterella seckii.</title>
        <authorList>
            <person name="Chaplin A.V."/>
            <person name="Sokolova S.R."/>
            <person name="Mosin K.A."/>
            <person name="Ivanova E.L."/>
            <person name="Kochetkova T.O."/>
            <person name="Goltsov A.Y."/>
            <person name="Trofimov D.Y."/>
            <person name="Efimov B.A."/>
        </authorList>
    </citation>
    <scope>NUCLEOTIDE SEQUENCE [LARGE SCALE GENOMIC DNA]</scope>
    <source>
        <strain evidence="7 8">ASD393</strain>
    </source>
</reference>
<accession>A0A6I1EU97</accession>
<proteinExistence type="predicted"/>
<dbReference type="Proteomes" id="UP000430564">
    <property type="component" value="Unassembled WGS sequence"/>
</dbReference>
<dbReference type="NCBIfam" id="TIGR00765">
    <property type="entry name" value="yihY_not_rbn"/>
    <property type="match status" value="1"/>
</dbReference>
<sequence>MQKSLFIEAVRSHRLFETLRSLMSFAVARMREAHLQEVASSMTLTTLLSLVPLLAVSLAVFAAFPSFADTRKALEDAVFNSFLPIQYSEVIMKYLKLFSDHASGLGAFGLAGLSLTALLMIDKFFVTVNRIFKVRRMRPWTQRAMIYWALLTLGPVGIALSITLTTQAIRIAAGSTEVSLPGWVFVFFQIFLQTFAYAVLFKLVPNCKVPFAHALIGGLFVAITGQIVKEGFEIYITAGTLSSIYGAFVAFPVFLLWLYIAWILVFAGAAVTAAIPQLTSGRFADTYMLGNDFLTGVALLKELTLAREAGRPIVAEEDLARAVDSYPQAIERILIRLSEYDYCAPILENERRHLTAWALLCDPKEKTLRDAVFALLVDPRNGLLQSARADGKKPAGPLAEWFSTFEDDSFIEETLSELARSGRVKELPKA</sequence>
<evidence type="ECO:0000256" key="1">
    <source>
        <dbReference type="ARBA" id="ARBA00004651"/>
    </source>
</evidence>
<keyword evidence="3 6" id="KW-0812">Transmembrane</keyword>
<comment type="subcellular location">
    <subcellularLocation>
        <location evidence="1">Cell membrane</location>
        <topology evidence="1">Multi-pass membrane protein</topology>
    </subcellularLocation>
</comment>
<evidence type="ECO:0000256" key="5">
    <source>
        <dbReference type="ARBA" id="ARBA00023136"/>
    </source>
</evidence>
<evidence type="ECO:0000256" key="2">
    <source>
        <dbReference type="ARBA" id="ARBA00022475"/>
    </source>
</evidence>
<evidence type="ECO:0000256" key="6">
    <source>
        <dbReference type="SAM" id="Phobius"/>
    </source>
</evidence>
<feature type="transmembrane region" description="Helical" evidence="6">
    <location>
        <begin position="248"/>
        <end position="275"/>
    </location>
</feature>
<keyword evidence="4 6" id="KW-1133">Transmembrane helix</keyword>
<comment type="caution">
    <text evidence="7">The sequence shown here is derived from an EMBL/GenBank/DDBJ whole genome shotgun (WGS) entry which is preliminary data.</text>
</comment>
<dbReference type="EMBL" id="WEHX01000003">
    <property type="protein sequence ID" value="KAB7662961.1"/>
    <property type="molecule type" value="Genomic_DNA"/>
</dbReference>
<feature type="transmembrane region" description="Helical" evidence="6">
    <location>
        <begin position="211"/>
        <end position="228"/>
    </location>
</feature>
<organism evidence="7 8">
    <name type="scientific">Sutterella seckii</name>
    <dbReference type="NCBI Taxonomy" id="1944635"/>
    <lineage>
        <taxon>Bacteria</taxon>
        <taxon>Pseudomonadati</taxon>
        <taxon>Pseudomonadota</taxon>
        <taxon>Betaproteobacteria</taxon>
        <taxon>Burkholderiales</taxon>
        <taxon>Sutterellaceae</taxon>
        <taxon>Sutterella</taxon>
    </lineage>
</organism>
<dbReference type="RefSeq" id="WP_152157439.1">
    <property type="nucleotide sequence ID" value="NZ_WEHX01000003.1"/>
</dbReference>
<gene>
    <name evidence="7" type="ORF">GBM95_01305</name>
</gene>
<evidence type="ECO:0000256" key="3">
    <source>
        <dbReference type="ARBA" id="ARBA00022692"/>
    </source>
</evidence>
<name>A0A6I1EU97_9BURK</name>
<dbReference type="GO" id="GO:0005886">
    <property type="term" value="C:plasma membrane"/>
    <property type="evidence" value="ECO:0007669"/>
    <property type="project" value="UniProtKB-SubCell"/>
</dbReference>
<dbReference type="InterPro" id="IPR017039">
    <property type="entry name" value="Virul_fac_BrkB"/>
</dbReference>
<dbReference type="PANTHER" id="PTHR30213:SF0">
    <property type="entry name" value="UPF0761 MEMBRANE PROTEIN YIHY"/>
    <property type="match status" value="1"/>
</dbReference>
<dbReference type="OrthoDB" id="9808671at2"/>
<protein>
    <submittedName>
        <fullName evidence="7">YihY family inner membrane protein</fullName>
    </submittedName>
</protein>
<keyword evidence="2" id="KW-1003">Cell membrane</keyword>
<feature type="transmembrane region" description="Helical" evidence="6">
    <location>
        <begin position="102"/>
        <end position="125"/>
    </location>
</feature>
<feature type="transmembrane region" description="Helical" evidence="6">
    <location>
        <begin position="38"/>
        <end position="64"/>
    </location>
</feature>
<feature type="transmembrane region" description="Helical" evidence="6">
    <location>
        <begin position="146"/>
        <end position="169"/>
    </location>
</feature>
<keyword evidence="5 6" id="KW-0472">Membrane</keyword>
<evidence type="ECO:0000313" key="7">
    <source>
        <dbReference type="EMBL" id="KAB7662961.1"/>
    </source>
</evidence>
<dbReference type="PANTHER" id="PTHR30213">
    <property type="entry name" value="INNER MEMBRANE PROTEIN YHJD"/>
    <property type="match status" value="1"/>
</dbReference>
<dbReference type="Pfam" id="PF03631">
    <property type="entry name" value="Virul_fac_BrkB"/>
    <property type="match status" value="1"/>
</dbReference>
<evidence type="ECO:0000256" key="4">
    <source>
        <dbReference type="ARBA" id="ARBA00022989"/>
    </source>
</evidence>